<evidence type="ECO:0000313" key="3">
    <source>
        <dbReference type="Proteomes" id="UP001165136"/>
    </source>
</evidence>
<evidence type="ECO:0000313" key="2">
    <source>
        <dbReference type="EMBL" id="GLY71497.1"/>
    </source>
</evidence>
<evidence type="ECO:0008006" key="4">
    <source>
        <dbReference type="Google" id="ProtNLM"/>
    </source>
</evidence>
<sequence length="161" mass="17110">MRHYGIARWALTVATVAVAFAGSLLPTGTAAASINDNNLALTTDYEAQCGYEPAGELLFVDYGEGSPSDPAKNDDYLEVRDFCLDGDGVKGWVWLNGVCLEQCQGKYNGNGGGTSVIWDPFKQFPGNVNAGDKIGLKICRVNGPNGTPYDCGTKNFTSQDG</sequence>
<proteinExistence type="predicted"/>
<keyword evidence="1" id="KW-0732">Signal</keyword>
<organism evidence="2 3">
    <name type="scientific">Amycolatopsis taiwanensis</name>
    <dbReference type="NCBI Taxonomy" id="342230"/>
    <lineage>
        <taxon>Bacteria</taxon>
        <taxon>Bacillati</taxon>
        <taxon>Actinomycetota</taxon>
        <taxon>Actinomycetes</taxon>
        <taxon>Pseudonocardiales</taxon>
        <taxon>Pseudonocardiaceae</taxon>
        <taxon>Amycolatopsis</taxon>
    </lineage>
</organism>
<feature type="chain" id="PRO_5040793374" description="Ricin B lectin domain-containing protein" evidence="1">
    <location>
        <begin position="33"/>
        <end position="161"/>
    </location>
</feature>
<evidence type="ECO:0000256" key="1">
    <source>
        <dbReference type="SAM" id="SignalP"/>
    </source>
</evidence>
<feature type="signal peptide" evidence="1">
    <location>
        <begin position="1"/>
        <end position="32"/>
    </location>
</feature>
<keyword evidence="3" id="KW-1185">Reference proteome</keyword>
<dbReference type="EMBL" id="BSTI01000038">
    <property type="protein sequence ID" value="GLY71497.1"/>
    <property type="molecule type" value="Genomic_DNA"/>
</dbReference>
<comment type="caution">
    <text evidence="2">The sequence shown here is derived from an EMBL/GenBank/DDBJ whole genome shotgun (WGS) entry which is preliminary data.</text>
</comment>
<dbReference type="RefSeq" id="WP_027945608.1">
    <property type="nucleotide sequence ID" value="NZ_BSTI01000038.1"/>
</dbReference>
<dbReference type="AlphaFoldDB" id="A0A9W6VLI5"/>
<reference evidence="2" key="1">
    <citation type="submission" date="2023-03" db="EMBL/GenBank/DDBJ databases">
        <title>Amycolatopsis taiwanensis NBRC 103393.</title>
        <authorList>
            <person name="Ichikawa N."/>
            <person name="Sato H."/>
            <person name="Tonouchi N."/>
        </authorList>
    </citation>
    <scope>NUCLEOTIDE SEQUENCE</scope>
    <source>
        <strain evidence="2">NBRC 103393</strain>
    </source>
</reference>
<gene>
    <name evidence="2" type="ORF">Atai01_81160</name>
</gene>
<name>A0A9W6VLI5_9PSEU</name>
<accession>A0A9W6VLI5</accession>
<dbReference type="Proteomes" id="UP001165136">
    <property type="component" value="Unassembled WGS sequence"/>
</dbReference>
<protein>
    <recommendedName>
        <fullName evidence="4">Ricin B lectin domain-containing protein</fullName>
    </recommendedName>
</protein>